<reference evidence="2 3" key="1">
    <citation type="journal article" date="2008" name="Nature">
        <title>The genome of Laccaria bicolor provides insights into mycorrhizal symbiosis.</title>
        <authorList>
            <person name="Martin F."/>
            <person name="Aerts A."/>
            <person name="Ahren D."/>
            <person name="Brun A."/>
            <person name="Danchin E.G.J."/>
            <person name="Duchaussoy F."/>
            <person name="Gibon J."/>
            <person name="Kohler A."/>
            <person name="Lindquist E."/>
            <person name="Pereda V."/>
            <person name="Salamov A."/>
            <person name="Shapiro H.J."/>
            <person name="Wuyts J."/>
            <person name="Blaudez D."/>
            <person name="Buee M."/>
            <person name="Brokstein P."/>
            <person name="Canbaeck B."/>
            <person name="Cohen D."/>
            <person name="Courty P.E."/>
            <person name="Coutinho P.M."/>
            <person name="Delaruelle C."/>
            <person name="Detter J.C."/>
            <person name="Deveau A."/>
            <person name="DiFazio S."/>
            <person name="Duplessis S."/>
            <person name="Fraissinet-Tachet L."/>
            <person name="Lucic E."/>
            <person name="Frey-Klett P."/>
            <person name="Fourrey C."/>
            <person name="Feussner I."/>
            <person name="Gay G."/>
            <person name="Grimwood J."/>
            <person name="Hoegger P.J."/>
            <person name="Jain P."/>
            <person name="Kilaru S."/>
            <person name="Labbe J."/>
            <person name="Lin Y.C."/>
            <person name="Legue V."/>
            <person name="Le Tacon F."/>
            <person name="Marmeisse R."/>
            <person name="Melayah D."/>
            <person name="Montanini B."/>
            <person name="Muratet M."/>
            <person name="Nehls U."/>
            <person name="Niculita-Hirzel H."/>
            <person name="Oudot-Le Secq M.P."/>
            <person name="Peter M."/>
            <person name="Quesneville H."/>
            <person name="Rajashekar B."/>
            <person name="Reich M."/>
            <person name="Rouhier N."/>
            <person name="Schmutz J."/>
            <person name="Yin T."/>
            <person name="Chalot M."/>
            <person name="Henrissat B."/>
            <person name="Kuees U."/>
            <person name="Lucas S."/>
            <person name="Van de Peer Y."/>
            <person name="Podila G.K."/>
            <person name="Polle A."/>
            <person name="Pukkila P.J."/>
            <person name="Richardson P.M."/>
            <person name="Rouze P."/>
            <person name="Sanders I.R."/>
            <person name="Stajich J.E."/>
            <person name="Tunlid A."/>
            <person name="Tuskan G."/>
            <person name="Grigoriev I.V."/>
        </authorList>
    </citation>
    <scope>NUCLEOTIDE SEQUENCE [LARGE SCALE GENOMIC DNA]</scope>
    <source>
        <strain evidence="3">S238N-H82 / ATCC MYA-4686</strain>
    </source>
</reference>
<feature type="non-terminal residue" evidence="2">
    <location>
        <position position="244"/>
    </location>
</feature>
<dbReference type="Proteomes" id="UP000001194">
    <property type="component" value="Unassembled WGS sequence"/>
</dbReference>
<protein>
    <submittedName>
        <fullName evidence="2">Predicted protein</fullName>
    </submittedName>
</protein>
<feature type="region of interest" description="Disordered" evidence="1">
    <location>
        <begin position="1"/>
        <end position="44"/>
    </location>
</feature>
<keyword evidence="3" id="KW-1185">Reference proteome</keyword>
<dbReference type="InParanoid" id="B0DVL2"/>
<dbReference type="RefSeq" id="XP_001887952.1">
    <property type="nucleotide sequence ID" value="XM_001887917.1"/>
</dbReference>
<feature type="compositionally biased region" description="Polar residues" evidence="1">
    <location>
        <begin position="79"/>
        <end position="117"/>
    </location>
</feature>
<accession>B0DVL2</accession>
<sequence length="244" mass="26967">MKDVERWLVDKEAEKEKENMKESESKPDSPREASSTDNVKEEIHDLRDEVVELQGRLGELGREMAKIATAPNNFPAGPRTQSAAVSVAPQTTSSIFSPSHPTSPFATHLTGSPSAPSTPIHHPRLSSTTARESMSPPMTSKRRESGTRLPYPAGDYSSPPDTFSPGNSPPSSISSAMRPLSTVISGYPSFHPQDWVYYQVLRILPLHSPHWLPVRVGRRPRLRNPSSLLPLLLPIKRPAQHPHQ</sequence>
<evidence type="ECO:0000256" key="1">
    <source>
        <dbReference type="SAM" id="MobiDB-lite"/>
    </source>
</evidence>
<feature type="region of interest" description="Disordered" evidence="1">
    <location>
        <begin position="69"/>
        <end position="175"/>
    </location>
</feature>
<dbReference type="GeneID" id="6083612"/>
<evidence type="ECO:0000313" key="3">
    <source>
        <dbReference type="Proteomes" id="UP000001194"/>
    </source>
</evidence>
<proteinExistence type="predicted"/>
<feature type="compositionally biased region" description="Polar residues" evidence="1">
    <location>
        <begin position="125"/>
        <end position="138"/>
    </location>
</feature>
<name>B0DVL2_LACBS</name>
<feature type="compositionally biased region" description="Basic and acidic residues" evidence="1">
    <location>
        <begin position="1"/>
        <end position="31"/>
    </location>
</feature>
<dbReference type="KEGG" id="lbc:LACBIDRAFT_311044"/>
<gene>
    <name evidence="2" type="ORF">LACBIDRAFT_311044</name>
</gene>
<dbReference type="AlphaFoldDB" id="B0DVL2"/>
<dbReference type="HOGENOM" id="CLU_1138167_0_0_1"/>
<organism evidence="3">
    <name type="scientific">Laccaria bicolor (strain S238N-H82 / ATCC MYA-4686)</name>
    <name type="common">Bicoloured deceiver</name>
    <name type="synonym">Laccaria laccata var. bicolor</name>
    <dbReference type="NCBI Taxonomy" id="486041"/>
    <lineage>
        <taxon>Eukaryota</taxon>
        <taxon>Fungi</taxon>
        <taxon>Dikarya</taxon>
        <taxon>Basidiomycota</taxon>
        <taxon>Agaricomycotina</taxon>
        <taxon>Agaricomycetes</taxon>
        <taxon>Agaricomycetidae</taxon>
        <taxon>Agaricales</taxon>
        <taxon>Agaricineae</taxon>
        <taxon>Hydnangiaceae</taxon>
        <taxon>Laccaria</taxon>
    </lineage>
</organism>
<feature type="compositionally biased region" description="Low complexity" evidence="1">
    <location>
        <begin position="164"/>
        <end position="175"/>
    </location>
</feature>
<dbReference type="EMBL" id="DS547139">
    <property type="protein sequence ID" value="EDR01407.1"/>
    <property type="molecule type" value="Genomic_DNA"/>
</dbReference>
<dbReference type="OrthoDB" id="3269842at2759"/>
<evidence type="ECO:0000313" key="2">
    <source>
        <dbReference type="EMBL" id="EDR01407.1"/>
    </source>
</evidence>